<protein>
    <submittedName>
        <fullName evidence="1">Uncharacterized protein</fullName>
    </submittedName>
</protein>
<organism evidence="1">
    <name type="scientific">Arion vulgaris</name>
    <dbReference type="NCBI Taxonomy" id="1028688"/>
    <lineage>
        <taxon>Eukaryota</taxon>
        <taxon>Metazoa</taxon>
        <taxon>Spiralia</taxon>
        <taxon>Lophotrochozoa</taxon>
        <taxon>Mollusca</taxon>
        <taxon>Gastropoda</taxon>
        <taxon>Heterobranchia</taxon>
        <taxon>Euthyneura</taxon>
        <taxon>Panpulmonata</taxon>
        <taxon>Eupulmonata</taxon>
        <taxon>Stylommatophora</taxon>
        <taxon>Helicina</taxon>
        <taxon>Arionoidea</taxon>
        <taxon>Arionidae</taxon>
        <taxon>Arion</taxon>
    </lineage>
</organism>
<dbReference type="EMBL" id="HACG01040132">
    <property type="protein sequence ID" value="CEK86997.1"/>
    <property type="molecule type" value="Transcribed_RNA"/>
</dbReference>
<reference evidence="1" key="1">
    <citation type="submission" date="2014-12" db="EMBL/GenBank/DDBJ databases">
        <title>Insight into the proteome of Arion vulgaris.</title>
        <authorList>
            <person name="Aradska J."/>
            <person name="Bulat T."/>
            <person name="Smidak R."/>
            <person name="Sarate P."/>
            <person name="Gangsoo J."/>
            <person name="Sialana F."/>
            <person name="Bilban M."/>
            <person name="Lubec G."/>
        </authorList>
    </citation>
    <scope>NUCLEOTIDE SEQUENCE</scope>
    <source>
        <tissue evidence="1">Skin</tissue>
    </source>
</reference>
<dbReference type="AlphaFoldDB" id="A0A0B7B2B9"/>
<gene>
    <name evidence="1" type="primary">ORF156768</name>
</gene>
<sequence length="58" mass="6546">MDDVNQTNNYDQRNCCWVDKFTPGATHLGNNQVACYMRESSTGCPVKQPGLQFKYITG</sequence>
<evidence type="ECO:0000313" key="1">
    <source>
        <dbReference type="EMBL" id="CEK86997.1"/>
    </source>
</evidence>
<name>A0A0B7B2B9_9EUPU</name>
<proteinExistence type="predicted"/>
<accession>A0A0B7B2B9</accession>